<dbReference type="SMART" id="SM01169">
    <property type="entry name" value="DUF1943"/>
    <property type="match status" value="1"/>
</dbReference>
<dbReference type="GO" id="GO:0005319">
    <property type="term" value="F:lipid transporter activity"/>
    <property type="evidence" value="ECO:0007669"/>
    <property type="project" value="InterPro"/>
</dbReference>
<reference evidence="11" key="1">
    <citation type="submission" date="2020-10" db="EMBL/GenBank/DDBJ databases">
        <authorList>
            <person name="Kikuchi T."/>
        </authorList>
    </citation>
    <scope>NUCLEOTIDE SEQUENCE</scope>
    <source>
        <strain evidence="11">NKZ352</strain>
    </source>
</reference>
<dbReference type="Gene3D" id="2.30.230.10">
    <property type="entry name" value="Lipovitellin, beta-sheet shell regions, chain A"/>
    <property type="match status" value="1"/>
</dbReference>
<evidence type="ECO:0000256" key="2">
    <source>
        <dbReference type="ARBA" id="ARBA00022525"/>
    </source>
</evidence>
<comment type="caution">
    <text evidence="11">The sequence shown here is derived from an EMBL/GenBank/DDBJ whole genome shotgun (WGS) entry which is preliminary data.</text>
</comment>
<keyword evidence="4" id="KW-0758">Storage protein</keyword>
<evidence type="ECO:0000256" key="1">
    <source>
        <dbReference type="ARBA" id="ARBA00004613"/>
    </source>
</evidence>
<dbReference type="PROSITE" id="PS51211">
    <property type="entry name" value="VITELLOGENIN"/>
    <property type="match status" value="1"/>
</dbReference>
<dbReference type="SUPFAM" id="SSF56968">
    <property type="entry name" value="Lipovitellin-phosvitin complex, beta-sheet shell regions"/>
    <property type="match status" value="2"/>
</dbReference>
<keyword evidence="5" id="KW-1015">Disulfide bond</keyword>
<evidence type="ECO:0000256" key="3">
    <source>
        <dbReference type="ARBA" id="ARBA00022729"/>
    </source>
</evidence>
<comment type="caution">
    <text evidence="7">Lacks conserved residue(s) required for the propagation of feature annotation.</text>
</comment>
<feature type="region of interest" description="Disordered" evidence="8">
    <location>
        <begin position="1653"/>
        <end position="1687"/>
    </location>
</feature>
<dbReference type="InterPro" id="IPR015816">
    <property type="entry name" value="Vitellinogen_b-sht_N"/>
</dbReference>
<keyword evidence="6" id="KW-0325">Glycoprotein</keyword>
<feature type="domain" description="VWFD" evidence="10">
    <location>
        <begin position="1477"/>
        <end position="1652"/>
    </location>
</feature>
<evidence type="ECO:0000259" key="10">
    <source>
        <dbReference type="PROSITE" id="PS51233"/>
    </source>
</evidence>
<dbReference type="InterPro" id="IPR015819">
    <property type="entry name" value="Lipid_transp_b-sht_shell"/>
</dbReference>
<dbReference type="PROSITE" id="PS51233">
    <property type="entry name" value="VWFD"/>
    <property type="match status" value="1"/>
</dbReference>
<dbReference type="Pfam" id="PF09172">
    <property type="entry name" value="Vit_open_b-sht"/>
    <property type="match status" value="1"/>
</dbReference>
<dbReference type="Gene3D" id="1.25.10.20">
    <property type="entry name" value="Vitellinogen, superhelical"/>
    <property type="match status" value="1"/>
</dbReference>
<keyword evidence="12" id="KW-1185">Reference proteome</keyword>
<evidence type="ECO:0000256" key="8">
    <source>
        <dbReference type="SAM" id="MobiDB-lite"/>
    </source>
</evidence>
<dbReference type="GO" id="GO:0005576">
    <property type="term" value="C:extracellular region"/>
    <property type="evidence" value="ECO:0007669"/>
    <property type="project" value="UniProtKB-SubCell"/>
</dbReference>
<accession>A0A8S1HTJ1</accession>
<gene>
    <name evidence="11" type="ORF">CAUJ_LOCUS15912</name>
</gene>
<dbReference type="SMART" id="SM00638">
    <property type="entry name" value="LPD_N"/>
    <property type="match status" value="1"/>
</dbReference>
<dbReference type="InterPro" id="IPR001747">
    <property type="entry name" value="Vitellogenin_N"/>
</dbReference>
<evidence type="ECO:0000259" key="9">
    <source>
        <dbReference type="PROSITE" id="PS51211"/>
    </source>
</evidence>
<evidence type="ECO:0000256" key="5">
    <source>
        <dbReference type="ARBA" id="ARBA00023157"/>
    </source>
</evidence>
<organism evidence="11 12">
    <name type="scientific">Caenorhabditis auriculariae</name>
    <dbReference type="NCBI Taxonomy" id="2777116"/>
    <lineage>
        <taxon>Eukaryota</taxon>
        <taxon>Metazoa</taxon>
        <taxon>Ecdysozoa</taxon>
        <taxon>Nematoda</taxon>
        <taxon>Chromadorea</taxon>
        <taxon>Rhabditida</taxon>
        <taxon>Rhabditina</taxon>
        <taxon>Rhabditomorpha</taxon>
        <taxon>Rhabditoidea</taxon>
        <taxon>Rhabditidae</taxon>
        <taxon>Peloderinae</taxon>
        <taxon>Caenorhabditis</taxon>
    </lineage>
</organism>
<comment type="subcellular location">
    <subcellularLocation>
        <location evidence="1">Secreted</location>
    </subcellularLocation>
</comment>
<dbReference type="GO" id="GO:0045735">
    <property type="term" value="F:nutrient reservoir activity"/>
    <property type="evidence" value="ECO:0007669"/>
    <property type="project" value="UniProtKB-KW"/>
</dbReference>
<feature type="domain" description="Vitellogenin" evidence="9">
    <location>
        <begin position="143"/>
        <end position="820"/>
    </location>
</feature>
<feature type="compositionally biased region" description="Acidic residues" evidence="8">
    <location>
        <begin position="1672"/>
        <end position="1684"/>
    </location>
</feature>
<dbReference type="SMART" id="SM00216">
    <property type="entry name" value="VWD"/>
    <property type="match status" value="1"/>
</dbReference>
<sequence length="1782" mass="205263">MDDVFVFVCVLDGHRRLSGSLSADRQAVLLLLQPATTPQCKQFWRGHTYHRGQGAIKKEKRSVEKGVTQLGGEVLVRKSGRAGAVERHPFPVDRLIFSRGAPETVMKSVVLLALLGAALALRGGSQHLRSIDNLQKDVQESAFRSGREYRYRFDGQLSAGLPLPTAQHGMTRVQALVSLQMTSDKTFLMQLNRVQFANSQDKREPRTLQPIESFEKISMEKEHQDLLSLPVEFQYRHGMISEIRFSDDDQTWSENIKRAVVNMLQVNILKKSQVHGDSEESDEARSFVSVERTLEGECEVFYTQEQRRESEQQWTKSINFDKCTQRPEVRRTFAPICEDCDSTLNKDKMSSSVFTYNLTGTPDNFLIHQVELKSQHLFAPISEKQQLLGAFVSNKLELVYAGKKETEIPAVRGERTQHLVYDNKWELAEEKFAQTGEEKHLRQLPKWENKVEMVEKMFVQMGKQVEEGVSLETAHFVSRIVKVLRFCNEEEVSKVHRQLTQSSQFSEKTAEHLRGIFYNCLALAGTRVTIHQLGEKIQEQKYISPVKAAQTLKSLVDMRSPSVEIAEEILRICESDASASSPVLRQSCWLTYGSVVNGFCVPQEHIRFAERDTKKMCPRDFKLKVVRQLIENFKSASTNYEKTLALKSIANAGLDVSVVELEKIIYDQTEEKTIRVQAIEALRLLNVVMPRKIQQLLMPIYKSRQQPVQVRMSALNQILRSKPEIAVLSQVADQIKQERSQQVRSFTISMLQSFADNQSPCQKTFSALVERILAAVPEQQLRLADSRYGSWSAYSQKYQTGLDFNWGAIFTNESVLPNDIMASIDGMFAGEWNEYIAQIGLTQQNVDKIIRQVIAKVQETGFEEIVVRGKRSTSFRPTEILNNLLEKLRISRRSHNAEEPQAMLYVRFRGMDYAFVPFDAETIPEMVKSMIQGGKIQIGEIERIFAQGIHFSTSGAFFGYESYRRIPTALGMPVRLSSKMPTVSTINGNVKFEIEPKNGKKINGLRFHLQAQPKVASTHVTSLSIMCPVVEAGTKLLHQAVLDTPINTQVHINWEKKIFIQTTTKVPREQLSVVQLQSRPVTFVRVWSQESRQYPEPTEMTLRFPQKSQYLVSNIQRDYFEKSGLKVSVSGSIHRPVFPTESHIPKPLLIANNDLEIVVEPTENTPKDIITIFEAELFRPSELLEPQMDKIWEKKESSRFMEVEEDEYDQDERLTHVSKYVKNMKKQKAIEHKIIFEMKTSGHSNDLFFKSLITANCNQHMSFCKTEVEFQRSAVEGENRQWQLEATIQTLYPQMPKTIQEMSEQKNRDFVALCEMNWGAHQSNKMTLKVQGQQSRQQREWLKRADRKQNMLSEQEKLAEAARLNTYQIAAEYELTKPSQRFFEYLQTMVETRYGNIWLSEYETVEKDQGRMRAQLTIEPRSRQTANLTVETPSQRMTIRDMRLPYALPTAQIHYTSGSQRQQHPVQKLAQKITKQAECVVKSKEIQTFDDVFYRAPITPCYSVLAKDCGSNQPEFVVLMKQVKKGGDAKNVKVINNGNEVEMELKNERLHVTVNGKKVEYDEEKEQENNKEINVEWYNEKMVKIVTEPVTVQFDGVVARVHLSALYKNQQCGLCGHYDDEHENEFRGADNEEKTDIQEFAKSFLYKDEECEMDDETMNKKSNFRRINEETSSSEEDNQENQDENEPKQKTIIVERPHHTCFSQEQQPECDESSKAVETRKQKVDFICVPAHDAESRRLMRVARREPLSAQHLEQLQNLDKSEKRTIVMQLPKRCELAEFAY</sequence>
<dbReference type="Pfam" id="PF00094">
    <property type="entry name" value="VWD"/>
    <property type="match status" value="1"/>
</dbReference>
<dbReference type="PANTHER" id="PTHR23345">
    <property type="entry name" value="VITELLOGENIN-RELATED"/>
    <property type="match status" value="1"/>
</dbReference>
<name>A0A8S1HTJ1_9PELO</name>
<dbReference type="InterPro" id="IPR015255">
    <property type="entry name" value="Vitellinogen_open_b-sht"/>
</dbReference>
<dbReference type="EMBL" id="CAJGYM010000226">
    <property type="protein sequence ID" value="CAD6200013.1"/>
    <property type="molecule type" value="Genomic_DNA"/>
</dbReference>
<dbReference type="InterPro" id="IPR050733">
    <property type="entry name" value="Vitellogenin/Apolipophorin"/>
</dbReference>
<evidence type="ECO:0000313" key="11">
    <source>
        <dbReference type="EMBL" id="CAD6200013.1"/>
    </source>
</evidence>
<evidence type="ECO:0000256" key="6">
    <source>
        <dbReference type="ARBA" id="ARBA00023180"/>
    </source>
</evidence>
<dbReference type="PANTHER" id="PTHR23345:SF15">
    <property type="entry name" value="VITELLOGENIN 1-RELATED"/>
    <property type="match status" value="1"/>
</dbReference>
<dbReference type="FunFam" id="1.25.10.20:FF:000003">
    <property type="entry name" value="Vitellogenin C"/>
    <property type="match status" value="1"/>
</dbReference>
<dbReference type="Gene3D" id="2.20.80.10">
    <property type="entry name" value="Lipovitellin-phosvitin complex, chain A, domain 4"/>
    <property type="match status" value="1"/>
</dbReference>
<dbReference type="Proteomes" id="UP000835052">
    <property type="component" value="Unassembled WGS sequence"/>
</dbReference>
<dbReference type="InterPro" id="IPR001846">
    <property type="entry name" value="VWF_type-D"/>
</dbReference>
<evidence type="ECO:0000256" key="7">
    <source>
        <dbReference type="PROSITE-ProRule" id="PRU00557"/>
    </source>
</evidence>
<proteinExistence type="predicted"/>
<dbReference type="OrthoDB" id="5825149at2759"/>
<evidence type="ECO:0000313" key="12">
    <source>
        <dbReference type="Proteomes" id="UP000835052"/>
    </source>
</evidence>
<protein>
    <submittedName>
        <fullName evidence="11">Uncharacterized protein</fullName>
    </submittedName>
</protein>
<evidence type="ECO:0000256" key="4">
    <source>
        <dbReference type="ARBA" id="ARBA00022761"/>
    </source>
</evidence>
<keyword evidence="3" id="KW-0732">Signal</keyword>
<dbReference type="Pfam" id="PF01347">
    <property type="entry name" value="Vitellogenin_N"/>
    <property type="match status" value="1"/>
</dbReference>
<dbReference type="InterPro" id="IPR011030">
    <property type="entry name" value="Lipovitellin_superhlx_dom"/>
</dbReference>
<dbReference type="SUPFAM" id="SSF48431">
    <property type="entry name" value="Lipovitellin-phosvitin complex, superhelical domain"/>
    <property type="match status" value="1"/>
</dbReference>
<keyword evidence="2" id="KW-0964">Secreted</keyword>